<feature type="chain" id="PRO_5047516061" evidence="6">
    <location>
        <begin position="29"/>
        <end position="864"/>
    </location>
</feature>
<evidence type="ECO:0000313" key="9">
    <source>
        <dbReference type="RefSeq" id="XP_014033822.2"/>
    </source>
</evidence>
<evidence type="ECO:0000256" key="1">
    <source>
        <dbReference type="ARBA" id="ARBA00022614"/>
    </source>
</evidence>
<dbReference type="CDD" id="cd22265">
    <property type="entry name" value="UDM1_RNF168"/>
    <property type="match status" value="1"/>
</dbReference>
<feature type="compositionally biased region" description="Low complexity" evidence="4">
    <location>
        <begin position="532"/>
        <end position="543"/>
    </location>
</feature>
<feature type="compositionally biased region" description="Basic and acidic residues" evidence="4">
    <location>
        <begin position="428"/>
        <end position="501"/>
    </location>
</feature>
<dbReference type="KEGG" id="sasa:106588859"/>
<dbReference type="Bgee" id="ENSSSAG00000053160">
    <property type="expression patterns" value="Expressed in zone of skin and 13 other cell types or tissues"/>
</dbReference>
<evidence type="ECO:0000256" key="3">
    <source>
        <dbReference type="ARBA" id="ARBA00022737"/>
    </source>
</evidence>
<dbReference type="AlphaFoldDB" id="A0A1S3Q1K8"/>
<dbReference type="GO" id="GO:0031012">
    <property type="term" value="C:extracellular matrix"/>
    <property type="evidence" value="ECO:0007669"/>
    <property type="project" value="TreeGrafter"/>
</dbReference>
<evidence type="ECO:0000256" key="5">
    <source>
        <dbReference type="SAM" id="Phobius"/>
    </source>
</evidence>
<dbReference type="InterPro" id="IPR050328">
    <property type="entry name" value="Dev_Immune_Receptor"/>
</dbReference>
<feature type="region of interest" description="Disordered" evidence="4">
    <location>
        <begin position="416"/>
        <end position="604"/>
    </location>
</feature>
<dbReference type="SUPFAM" id="SSF52058">
    <property type="entry name" value="L domain-like"/>
    <property type="match status" value="1"/>
</dbReference>
<evidence type="ECO:0000259" key="7">
    <source>
        <dbReference type="SMART" id="SM00082"/>
    </source>
</evidence>
<dbReference type="PANTHER" id="PTHR24373:SF307">
    <property type="entry name" value="TLR4 INTERACTOR WITH LEUCINE RICH REPEATS"/>
    <property type="match status" value="1"/>
</dbReference>
<keyword evidence="3" id="KW-0677">Repeat</keyword>
<organism evidence="8 9">
    <name type="scientific">Salmo salar</name>
    <name type="common">Atlantic salmon</name>
    <dbReference type="NCBI Taxonomy" id="8030"/>
    <lineage>
        <taxon>Eukaryota</taxon>
        <taxon>Metazoa</taxon>
        <taxon>Chordata</taxon>
        <taxon>Craniata</taxon>
        <taxon>Vertebrata</taxon>
        <taxon>Euteleostomi</taxon>
        <taxon>Actinopterygii</taxon>
        <taxon>Neopterygii</taxon>
        <taxon>Teleostei</taxon>
        <taxon>Protacanthopterygii</taxon>
        <taxon>Salmoniformes</taxon>
        <taxon>Salmonidae</taxon>
        <taxon>Salmoninae</taxon>
        <taxon>Salmo</taxon>
    </lineage>
</organism>
<accession>A0A1S3Q1K8</accession>
<reference evidence="9" key="1">
    <citation type="submission" date="2025-08" db="UniProtKB">
        <authorList>
            <consortium name="RefSeq"/>
        </authorList>
    </citation>
    <scope>IDENTIFICATION</scope>
</reference>
<evidence type="ECO:0000256" key="4">
    <source>
        <dbReference type="SAM" id="MobiDB-lite"/>
    </source>
</evidence>
<proteinExistence type="predicted"/>
<sequence>MDTGNFVGVICFLLFSCEGFLAPSPASGFCPERCDCQQAQHILCTNRGLRAVPKVHSSRVPEDVLVFSLGGNFIGNISAFDFTRYGNLIRLNLQYNQIQTIHPKAFEKLSKLEELYLGNNLISTIPPGTLQSLAKLTTLYGNNNDMKKITPELFGNLESVVKLRLDGNAIELLQNSVFKSLTNLHYLHLESNQLSHIHRNAFSKLTKLRFLNLAQNKLTAVRNVFTFSQLRSLNTLLLSENEIQHVGNHVFQNLKKLSKLSLSNNNIYHLESESLKGLSSLTEFLIDGNELENLPAGLLDPLERVEELDFSCNQISTVDPSAFEQLKHLSVLKLKDNRLTSLSGNIFALNSGLYDLDLHGNNWTCDCRLGELKQWMKSAHSQGKLLTVFLQCHHPATLRGKYLDYINSSQLQPPGNWSHLCETQTGPEESRGGGVLEKELEERERGQGEVRKEIEGERRGIEAEERKDGEEHREIGSREGVEKKAIEKVSRGSKGEDRKEGEEEVGIQGDQGGQEERDKSLLSNRKRRKKISASPRSRPSAEASGKREKGRWDSVPGRSVPQTQAPLLNNPTPPTTTWPQTVDHQNSHGNHLSGPITELLTSSPPSLRKEERFDLFRGGQEDVIPAVTDPCVFNRHFITNVSVDQVASSTATVHWTTRHHSRFTPGAGPGLEEVHYRVLFDRFGSSDRFPRYVYARGGARSVMLRELSPDVTYMACVEGVVGGSVCQVAPRDHCAGLVTLPEEAHHQETLTSDLQLVTVATLAGNAVLLLVIGGAWLGRSLRRKLKRRKSAVHVRHMYSTRRPFRSSMTTTAAVSTDFTSFQSSRPPRLGTLEEGGDLIEFPCDRFLDNSPTRRDNSDMQRFSD</sequence>
<dbReference type="Pfam" id="PF13855">
    <property type="entry name" value="LRR_8"/>
    <property type="match status" value="4"/>
</dbReference>
<dbReference type="SMART" id="SM00082">
    <property type="entry name" value="LRRCT"/>
    <property type="match status" value="1"/>
</dbReference>
<keyword evidence="1" id="KW-0433">Leucine-rich repeat</keyword>
<dbReference type="PANTHER" id="PTHR24373">
    <property type="entry name" value="SLIT RELATED LEUCINE-RICH REPEAT NEURONAL PROTEIN"/>
    <property type="match status" value="1"/>
</dbReference>
<dbReference type="InterPro" id="IPR000483">
    <property type="entry name" value="Cys-rich_flank_reg_C"/>
</dbReference>
<dbReference type="RefSeq" id="XP_014033822.2">
    <property type="nucleotide sequence ID" value="XM_014178347.2"/>
</dbReference>
<dbReference type="GeneID" id="106588859"/>
<feature type="transmembrane region" description="Helical" evidence="5">
    <location>
        <begin position="756"/>
        <end position="778"/>
    </location>
</feature>
<dbReference type="STRING" id="8030.ENSSSAP00000054608"/>
<feature type="domain" description="LRRCT" evidence="7">
    <location>
        <begin position="361"/>
        <end position="414"/>
    </location>
</feature>
<dbReference type="GO" id="GO:0005615">
    <property type="term" value="C:extracellular space"/>
    <property type="evidence" value="ECO:0007669"/>
    <property type="project" value="TreeGrafter"/>
</dbReference>
<feature type="compositionally biased region" description="Polar residues" evidence="4">
    <location>
        <begin position="416"/>
        <end position="427"/>
    </location>
</feature>
<dbReference type="PaxDb" id="8030-ENSSSAP00000054608"/>
<dbReference type="InterPro" id="IPR032675">
    <property type="entry name" value="LRR_dom_sf"/>
</dbReference>
<dbReference type="InterPro" id="IPR003591">
    <property type="entry name" value="Leu-rich_rpt_typical-subtyp"/>
</dbReference>
<keyword evidence="8" id="KW-1185">Reference proteome</keyword>
<dbReference type="SMART" id="SM00365">
    <property type="entry name" value="LRR_SD22"/>
    <property type="match status" value="4"/>
</dbReference>
<dbReference type="Gene3D" id="3.80.10.10">
    <property type="entry name" value="Ribonuclease Inhibitor"/>
    <property type="match status" value="2"/>
</dbReference>
<evidence type="ECO:0000313" key="8">
    <source>
        <dbReference type="Proteomes" id="UP001652741"/>
    </source>
</evidence>
<feature type="signal peptide" evidence="6">
    <location>
        <begin position="1"/>
        <end position="28"/>
    </location>
</feature>
<dbReference type="InterPro" id="IPR001611">
    <property type="entry name" value="Leu-rich_rpt"/>
</dbReference>
<gene>
    <name evidence="9" type="primary">LOC106588859</name>
</gene>
<name>A0A1S3Q1K8_SALSA</name>
<dbReference type="SMART" id="SM00369">
    <property type="entry name" value="LRR_TYP"/>
    <property type="match status" value="11"/>
</dbReference>
<keyword evidence="5" id="KW-0472">Membrane</keyword>
<dbReference type="PROSITE" id="PS51450">
    <property type="entry name" value="LRR"/>
    <property type="match status" value="4"/>
</dbReference>
<evidence type="ECO:0000256" key="2">
    <source>
        <dbReference type="ARBA" id="ARBA00022729"/>
    </source>
</evidence>
<dbReference type="Proteomes" id="UP001652741">
    <property type="component" value="Chromosome ssa27"/>
</dbReference>
<keyword evidence="5" id="KW-0812">Transmembrane</keyword>
<keyword evidence="5" id="KW-1133">Transmembrane helix</keyword>
<keyword evidence="2 6" id="KW-0732">Signal</keyword>
<evidence type="ECO:0000256" key="6">
    <source>
        <dbReference type="SAM" id="SignalP"/>
    </source>
</evidence>
<protein>
    <submittedName>
        <fullName evidence="9">TLR4 interactor with leucine rich repeats</fullName>
    </submittedName>
</protein>